<dbReference type="InterPro" id="IPR015421">
    <property type="entry name" value="PyrdxlP-dep_Trfase_major"/>
</dbReference>
<dbReference type="InterPro" id="IPR015424">
    <property type="entry name" value="PyrdxlP-dep_Trfase"/>
</dbReference>
<keyword evidence="2" id="KW-0032">Aminotransferase</keyword>
<protein>
    <recommendedName>
        <fullName evidence="7">Aspartate aminotransferase</fullName>
    </recommendedName>
</protein>
<dbReference type="Proteomes" id="UP001346149">
    <property type="component" value="Unassembled WGS sequence"/>
</dbReference>
<reference evidence="5 6" key="1">
    <citation type="journal article" date="2023" name="Hortic Res">
        <title>Pangenome of water caltrop reveals structural variations and asymmetric subgenome divergence after allopolyploidization.</title>
        <authorList>
            <person name="Zhang X."/>
            <person name="Chen Y."/>
            <person name="Wang L."/>
            <person name="Yuan Y."/>
            <person name="Fang M."/>
            <person name="Shi L."/>
            <person name="Lu R."/>
            <person name="Comes H.P."/>
            <person name="Ma Y."/>
            <person name="Chen Y."/>
            <person name="Huang G."/>
            <person name="Zhou Y."/>
            <person name="Zheng Z."/>
            <person name="Qiu Y."/>
        </authorList>
    </citation>
    <scope>NUCLEOTIDE SEQUENCE [LARGE SCALE GENOMIC DNA]</scope>
    <source>
        <tissue evidence="5">Mature leaves and different stages of flower and fruit</tissue>
    </source>
</reference>
<dbReference type="Gene3D" id="3.90.1150.10">
    <property type="entry name" value="Aspartate Aminotransferase, domain 1"/>
    <property type="match status" value="1"/>
</dbReference>
<evidence type="ECO:0000313" key="5">
    <source>
        <dbReference type="EMBL" id="KAK4793021.1"/>
    </source>
</evidence>
<dbReference type="SUPFAM" id="SSF53383">
    <property type="entry name" value="PLP-dependent transferases"/>
    <property type="match status" value="1"/>
</dbReference>
<dbReference type="EMBL" id="JAXQNO010000008">
    <property type="protein sequence ID" value="KAK4793021.1"/>
    <property type="molecule type" value="Genomic_DNA"/>
</dbReference>
<evidence type="ECO:0000256" key="3">
    <source>
        <dbReference type="ARBA" id="ARBA00022679"/>
    </source>
</evidence>
<organism evidence="5 6">
    <name type="scientific">Trapa natans</name>
    <name type="common">Water chestnut</name>
    <dbReference type="NCBI Taxonomy" id="22666"/>
    <lineage>
        <taxon>Eukaryota</taxon>
        <taxon>Viridiplantae</taxon>
        <taxon>Streptophyta</taxon>
        <taxon>Embryophyta</taxon>
        <taxon>Tracheophyta</taxon>
        <taxon>Spermatophyta</taxon>
        <taxon>Magnoliopsida</taxon>
        <taxon>eudicotyledons</taxon>
        <taxon>Gunneridae</taxon>
        <taxon>Pentapetalae</taxon>
        <taxon>rosids</taxon>
        <taxon>malvids</taxon>
        <taxon>Myrtales</taxon>
        <taxon>Lythraceae</taxon>
        <taxon>Trapa</taxon>
    </lineage>
</organism>
<gene>
    <name evidence="5" type="ORF">SAY86_023456</name>
</gene>
<dbReference type="GO" id="GO:0005737">
    <property type="term" value="C:cytoplasm"/>
    <property type="evidence" value="ECO:0007669"/>
    <property type="project" value="TreeGrafter"/>
</dbReference>
<evidence type="ECO:0000256" key="1">
    <source>
        <dbReference type="ARBA" id="ARBA00001933"/>
    </source>
</evidence>
<dbReference type="Gene3D" id="3.40.640.10">
    <property type="entry name" value="Type I PLP-dependent aspartate aminotransferase-like (Major domain)"/>
    <property type="match status" value="1"/>
</dbReference>
<dbReference type="PANTHER" id="PTHR43807">
    <property type="entry name" value="FI04487P"/>
    <property type="match status" value="1"/>
</dbReference>
<proteinExistence type="predicted"/>
<dbReference type="GO" id="GO:0016212">
    <property type="term" value="F:kynurenine-oxoglutarate transaminase activity"/>
    <property type="evidence" value="ECO:0007669"/>
    <property type="project" value="TreeGrafter"/>
</dbReference>
<evidence type="ECO:0000313" key="6">
    <source>
        <dbReference type="Proteomes" id="UP001346149"/>
    </source>
</evidence>
<evidence type="ECO:0000256" key="2">
    <source>
        <dbReference type="ARBA" id="ARBA00022576"/>
    </source>
</evidence>
<dbReference type="InterPro" id="IPR015422">
    <property type="entry name" value="PyrdxlP-dep_Trfase_small"/>
</dbReference>
<dbReference type="AlphaFoldDB" id="A0AAN7RA82"/>
<keyword evidence="6" id="KW-1185">Reference proteome</keyword>
<comment type="caution">
    <text evidence="5">The sequence shown here is derived from an EMBL/GenBank/DDBJ whole genome shotgun (WGS) entry which is preliminary data.</text>
</comment>
<accession>A0AAN7RA82</accession>
<keyword evidence="4" id="KW-0663">Pyridoxal phosphate</keyword>
<name>A0AAN7RA82_TRANT</name>
<keyword evidence="3" id="KW-0808">Transferase</keyword>
<evidence type="ECO:0008006" key="7">
    <source>
        <dbReference type="Google" id="ProtNLM"/>
    </source>
</evidence>
<evidence type="ECO:0000256" key="4">
    <source>
        <dbReference type="ARBA" id="ARBA00022898"/>
    </source>
</evidence>
<comment type="cofactor">
    <cofactor evidence="1">
        <name>pyridoxal 5'-phosphate</name>
        <dbReference type="ChEBI" id="CHEBI:597326"/>
    </cofactor>
</comment>
<sequence length="146" mass="16171">MQTHCPLNEMLSSAVVRLKKSTNPFRSSERLRGCFSNRSSKYPFLMAPSQLSPKRKPAVFLHHESNKGTPKPLQIAKRLEKFKTTIFTQMSSLANKHVAINLGQGFPNFDGPEFVKQAAIQAINEGKNQNARGFGVPEFNAAVAAL</sequence>
<dbReference type="InterPro" id="IPR051326">
    <property type="entry name" value="Kynurenine-oxoglutarate_AT"/>
</dbReference>
<dbReference type="PANTHER" id="PTHR43807:SF20">
    <property type="entry name" value="FI04487P"/>
    <property type="match status" value="1"/>
</dbReference>